<evidence type="ECO:0000256" key="10">
    <source>
        <dbReference type="ARBA" id="ARBA00023004"/>
    </source>
</evidence>
<feature type="non-terminal residue" evidence="14">
    <location>
        <position position="99"/>
    </location>
</feature>
<evidence type="ECO:0000313" key="14">
    <source>
        <dbReference type="EMBL" id="JAS45182.1"/>
    </source>
</evidence>
<comment type="similarity">
    <text evidence="4">Belongs to the cytochrome P450 family.</text>
</comment>
<keyword evidence="9" id="KW-0560">Oxidoreductase</keyword>
<dbReference type="SUPFAM" id="SSF48264">
    <property type="entry name" value="Cytochrome P450"/>
    <property type="match status" value="1"/>
</dbReference>
<keyword evidence="7" id="KW-0256">Endoplasmic reticulum</keyword>
<evidence type="ECO:0000256" key="12">
    <source>
        <dbReference type="ARBA" id="ARBA00023136"/>
    </source>
</evidence>
<feature type="transmembrane region" description="Helical" evidence="13">
    <location>
        <begin position="6"/>
        <end position="22"/>
    </location>
</feature>
<dbReference type="Gene3D" id="1.10.630.10">
    <property type="entry name" value="Cytochrome P450"/>
    <property type="match status" value="1"/>
</dbReference>
<keyword evidence="13" id="KW-1133">Transmembrane helix</keyword>
<evidence type="ECO:0000256" key="4">
    <source>
        <dbReference type="ARBA" id="ARBA00010617"/>
    </source>
</evidence>
<keyword evidence="5" id="KW-0349">Heme</keyword>
<keyword evidence="13" id="KW-0812">Transmembrane</keyword>
<keyword evidence="11" id="KW-0503">Monooxygenase</keyword>
<dbReference type="AlphaFoldDB" id="A0A1B6F4J9"/>
<keyword evidence="12 13" id="KW-0472">Membrane</keyword>
<dbReference type="GO" id="GO:0005789">
    <property type="term" value="C:endoplasmic reticulum membrane"/>
    <property type="evidence" value="ECO:0007669"/>
    <property type="project" value="UniProtKB-SubCell"/>
</dbReference>
<keyword evidence="8" id="KW-0492">Microsome</keyword>
<evidence type="ECO:0000256" key="13">
    <source>
        <dbReference type="SAM" id="Phobius"/>
    </source>
</evidence>
<evidence type="ECO:0000256" key="2">
    <source>
        <dbReference type="ARBA" id="ARBA00004524"/>
    </source>
</evidence>
<sequence length="99" mass="11534">FNPATEVFVGLVVLLWALYWYLTKDYDFWEKNGVPCKKAVFPFGSMKDLVLGKDHMGEAYAKVYKEFPGERYCGAVEMNRPVLLIRDPELIKHILIKDF</sequence>
<dbReference type="GO" id="GO:0005506">
    <property type="term" value="F:iron ion binding"/>
    <property type="evidence" value="ECO:0007669"/>
    <property type="project" value="InterPro"/>
</dbReference>
<evidence type="ECO:0000256" key="1">
    <source>
        <dbReference type="ARBA" id="ARBA00001971"/>
    </source>
</evidence>
<accession>A0A1B6F4J9</accession>
<dbReference type="EMBL" id="GECZ01024587">
    <property type="protein sequence ID" value="JAS45182.1"/>
    <property type="molecule type" value="Transcribed_RNA"/>
</dbReference>
<proteinExistence type="inferred from homology"/>
<dbReference type="PANTHER" id="PTHR24292">
    <property type="entry name" value="CYTOCHROME P450"/>
    <property type="match status" value="1"/>
</dbReference>
<gene>
    <name evidence="14" type="ORF">g.1838</name>
</gene>
<dbReference type="GO" id="GO:0020037">
    <property type="term" value="F:heme binding"/>
    <property type="evidence" value="ECO:0007669"/>
    <property type="project" value="InterPro"/>
</dbReference>
<evidence type="ECO:0000256" key="9">
    <source>
        <dbReference type="ARBA" id="ARBA00023002"/>
    </source>
</evidence>
<evidence type="ECO:0000256" key="8">
    <source>
        <dbReference type="ARBA" id="ARBA00022848"/>
    </source>
</evidence>
<evidence type="ECO:0000256" key="11">
    <source>
        <dbReference type="ARBA" id="ARBA00023033"/>
    </source>
</evidence>
<dbReference type="PANTHER" id="PTHR24292:SF54">
    <property type="entry name" value="CYP9F3-RELATED"/>
    <property type="match status" value="1"/>
</dbReference>
<dbReference type="InterPro" id="IPR036396">
    <property type="entry name" value="Cyt_P450_sf"/>
</dbReference>
<evidence type="ECO:0000256" key="6">
    <source>
        <dbReference type="ARBA" id="ARBA00022723"/>
    </source>
</evidence>
<dbReference type="GO" id="GO:0004497">
    <property type="term" value="F:monooxygenase activity"/>
    <property type="evidence" value="ECO:0007669"/>
    <property type="project" value="UniProtKB-KW"/>
</dbReference>
<evidence type="ECO:0000256" key="5">
    <source>
        <dbReference type="ARBA" id="ARBA00022617"/>
    </source>
</evidence>
<comment type="subcellular location">
    <subcellularLocation>
        <location evidence="3">Endoplasmic reticulum membrane</location>
    </subcellularLocation>
    <subcellularLocation>
        <location evidence="2">Microsome membrane</location>
    </subcellularLocation>
</comment>
<evidence type="ECO:0008006" key="15">
    <source>
        <dbReference type="Google" id="ProtNLM"/>
    </source>
</evidence>
<keyword evidence="6" id="KW-0479">Metal-binding</keyword>
<feature type="non-terminal residue" evidence="14">
    <location>
        <position position="1"/>
    </location>
</feature>
<organism evidence="14">
    <name type="scientific">Cuerna arida</name>
    <dbReference type="NCBI Taxonomy" id="1464854"/>
    <lineage>
        <taxon>Eukaryota</taxon>
        <taxon>Metazoa</taxon>
        <taxon>Ecdysozoa</taxon>
        <taxon>Arthropoda</taxon>
        <taxon>Hexapoda</taxon>
        <taxon>Insecta</taxon>
        <taxon>Pterygota</taxon>
        <taxon>Neoptera</taxon>
        <taxon>Paraneoptera</taxon>
        <taxon>Hemiptera</taxon>
        <taxon>Auchenorrhyncha</taxon>
        <taxon>Membracoidea</taxon>
        <taxon>Cicadellidae</taxon>
        <taxon>Cicadellinae</taxon>
        <taxon>Proconiini</taxon>
        <taxon>Cuerna</taxon>
    </lineage>
</organism>
<keyword evidence="10" id="KW-0408">Iron</keyword>
<comment type="cofactor">
    <cofactor evidence="1">
        <name>heme</name>
        <dbReference type="ChEBI" id="CHEBI:30413"/>
    </cofactor>
</comment>
<reference evidence="14" key="1">
    <citation type="submission" date="2015-11" db="EMBL/GenBank/DDBJ databases">
        <title>De novo transcriptome assembly of four potential Pierce s Disease insect vectors from Arizona vineyards.</title>
        <authorList>
            <person name="Tassone E.E."/>
        </authorList>
    </citation>
    <scope>NUCLEOTIDE SEQUENCE</scope>
</reference>
<evidence type="ECO:0000256" key="7">
    <source>
        <dbReference type="ARBA" id="ARBA00022824"/>
    </source>
</evidence>
<dbReference type="InterPro" id="IPR050476">
    <property type="entry name" value="Insect_CytP450_Detox"/>
</dbReference>
<evidence type="ECO:0000256" key="3">
    <source>
        <dbReference type="ARBA" id="ARBA00004586"/>
    </source>
</evidence>
<protein>
    <recommendedName>
        <fullName evidence="15">Cytochrome P450</fullName>
    </recommendedName>
</protein>
<dbReference type="GO" id="GO:0016705">
    <property type="term" value="F:oxidoreductase activity, acting on paired donors, with incorporation or reduction of molecular oxygen"/>
    <property type="evidence" value="ECO:0007669"/>
    <property type="project" value="InterPro"/>
</dbReference>
<name>A0A1B6F4J9_9HEMI</name>